<dbReference type="InterPro" id="IPR049300">
    <property type="entry name" value="Gp22-like_sf"/>
</dbReference>
<sequence>MLGMVNYRADDIKMKGLKIEEDAGAVTVSNFKLIINSGQANETVTEMDAVYFSLESEDTLSLYKLMILEGEENKSDFEYYLIKNIEGNEDIGINGVKPERLFWTLLEFYVEPDGNTYGVSFTKSDDFPVSTNEDLKELPKYFQIQIAEGAASNNEYQSGERADEF</sequence>
<evidence type="ECO:0000313" key="2">
    <source>
        <dbReference type="Proteomes" id="UP000180036"/>
    </source>
</evidence>
<name>A0AAP7N4B7_BACAM</name>
<proteinExistence type="predicted"/>
<dbReference type="RefSeq" id="WP_071348456.1">
    <property type="nucleotide sequence ID" value="NZ_MOEA01000005.1"/>
</dbReference>
<gene>
    <name evidence="1" type="ORF">BKP66_17550</name>
</gene>
<dbReference type="Proteomes" id="UP000180036">
    <property type="component" value="Unassembled WGS sequence"/>
</dbReference>
<evidence type="ECO:0000313" key="1">
    <source>
        <dbReference type="EMBL" id="OIK19458.1"/>
    </source>
</evidence>
<dbReference type="AlphaFoldDB" id="A0AAP7N4B7"/>
<protein>
    <submittedName>
        <fullName evidence="1">Uncharacterized protein</fullName>
    </submittedName>
</protein>
<reference evidence="1 2" key="1">
    <citation type="submission" date="2016-10" db="EMBL/GenBank/DDBJ databases">
        <authorList>
            <person name="Marach S."/>
            <person name="Prathuangwong S."/>
            <person name="Takikawa Y."/>
            <person name="Dohra H."/>
        </authorList>
    </citation>
    <scope>NUCLEOTIDE SEQUENCE [LARGE SCALE GENOMIC DNA]</scope>
    <source>
        <strain evidence="1 2">K2</strain>
    </source>
</reference>
<accession>A0AAP7N4B7</accession>
<organism evidence="1 2">
    <name type="scientific">Bacillus amyloliquefaciens</name>
    <name type="common">Bacillus velezensis</name>
    <dbReference type="NCBI Taxonomy" id="1390"/>
    <lineage>
        <taxon>Bacteria</taxon>
        <taxon>Bacillati</taxon>
        <taxon>Bacillota</taxon>
        <taxon>Bacilli</taxon>
        <taxon>Bacillales</taxon>
        <taxon>Bacillaceae</taxon>
        <taxon>Bacillus</taxon>
        <taxon>Bacillus amyloliquefaciens group</taxon>
    </lineage>
</organism>
<dbReference type="Gene3D" id="2.60.40.2980">
    <property type="match status" value="1"/>
</dbReference>
<dbReference type="EMBL" id="MOEA01000005">
    <property type="protein sequence ID" value="OIK19458.1"/>
    <property type="molecule type" value="Genomic_DNA"/>
</dbReference>
<comment type="caution">
    <text evidence="1">The sequence shown here is derived from an EMBL/GenBank/DDBJ whole genome shotgun (WGS) entry which is preliminary data.</text>
</comment>